<sequence length="160" mass="16983">MKKVLVSACLMGQKVRYDGNALPQESQAFQRLTQLADIVTFCPEVAGGLPTPRPPAEINVADGDLVIAGKGKVISVDAIDVTQQFALGAQKTLDLCQQQNIEIAVLTESSPSCGSSLIYSGEFAGEKIPGHGVTTALLRQHGIKVFSQFTVEDALAELEL</sequence>
<evidence type="ECO:0000313" key="1">
    <source>
        <dbReference type="EMBL" id="CZF82611.1"/>
    </source>
</evidence>
<reference evidence="2" key="1">
    <citation type="submission" date="2016-02" db="EMBL/GenBank/DDBJ databases">
        <authorList>
            <person name="Rodrigo-Torres Lidia"/>
            <person name="Arahal R.David."/>
        </authorList>
    </citation>
    <scope>NUCLEOTIDE SEQUENCE [LARGE SCALE GENOMIC DNA]</scope>
    <source>
        <strain evidence="2">CECT 9029</strain>
    </source>
</reference>
<accession>A0A128F8K4</accession>
<dbReference type="PANTHER" id="PTHR30087">
    <property type="entry name" value="INNER MEMBRANE PROTEIN"/>
    <property type="match status" value="1"/>
</dbReference>
<dbReference type="Proteomes" id="UP000071641">
    <property type="component" value="Unassembled WGS sequence"/>
</dbReference>
<proteinExistence type="predicted"/>
<dbReference type="PANTHER" id="PTHR30087:SF1">
    <property type="entry name" value="HYPOTHETICAL CYTOSOLIC PROTEIN"/>
    <property type="match status" value="1"/>
</dbReference>
<gene>
    <name evidence="1" type="ORF">GCE9029_03335</name>
</gene>
<dbReference type="InterPro" id="IPR007553">
    <property type="entry name" value="2-thiour_desulf"/>
</dbReference>
<organism evidence="1 2">
    <name type="scientific">Grimontia celer</name>
    <dbReference type="NCBI Taxonomy" id="1796497"/>
    <lineage>
        <taxon>Bacteria</taxon>
        <taxon>Pseudomonadati</taxon>
        <taxon>Pseudomonadota</taxon>
        <taxon>Gammaproteobacteria</taxon>
        <taxon>Vibrionales</taxon>
        <taxon>Vibrionaceae</taxon>
        <taxon>Grimontia</taxon>
    </lineage>
</organism>
<evidence type="ECO:0000313" key="2">
    <source>
        <dbReference type="Proteomes" id="UP000071641"/>
    </source>
</evidence>
<protein>
    <submittedName>
        <fullName evidence="1">Uncharacterized protein</fullName>
    </submittedName>
</protein>
<dbReference type="Pfam" id="PF04463">
    <property type="entry name" value="2-thiour_desulf"/>
    <property type="match status" value="1"/>
</dbReference>
<dbReference type="STRING" id="1796497.GCE9029_03335"/>
<name>A0A128F8K4_9GAMM</name>
<dbReference type="RefSeq" id="WP_197475373.1">
    <property type="nucleotide sequence ID" value="NZ_FIZX01000002.1"/>
</dbReference>
<dbReference type="AlphaFoldDB" id="A0A128F8K4"/>
<dbReference type="EMBL" id="FIZX01000002">
    <property type="protein sequence ID" value="CZF82611.1"/>
    <property type="molecule type" value="Genomic_DNA"/>
</dbReference>
<keyword evidence="2" id="KW-1185">Reference proteome</keyword>